<evidence type="ECO:0000259" key="3">
    <source>
        <dbReference type="Pfam" id="PF00534"/>
    </source>
</evidence>
<dbReference type="PANTHER" id="PTHR12526:SF510">
    <property type="entry name" value="D-INOSITOL 3-PHOSPHATE GLYCOSYLTRANSFERASE"/>
    <property type="match status" value="1"/>
</dbReference>
<accession>U1MT18</accession>
<evidence type="ECO:0000259" key="4">
    <source>
        <dbReference type="Pfam" id="PF13439"/>
    </source>
</evidence>
<comment type="caution">
    <text evidence="5">The sequence shown here is derived from an EMBL/GenBank/DDBJ whole genome shotgun (WGS) entry which is preliminary data.</text>
</comment>
<keyword evidence="1" id="KW-0328">Glycosyltransferase</keyword>
<protein>
    <submittedName>
        <fullName evidence="5">Uncharacterized protein</fullName>
    </submittedName>
</protein>
<organism evidence="5 6">
    <name type="scientific">Agrococcus pavilionensis RW1</name>
    <dbReference type="NCBI Taxonomy" id="1330458"/>
    <lineage>
        <taxon>Bacteria</taxon>
        <taxon>Bacillati</taxon>
        <taxon>Actinomycetota</taxon>
        <taxon>Actinomycetes</taxon>
        <taxon>Micrococcales</taxon>
        <taxon>Microbacteriaceae</taxon>
        <taxon>Agrococcus</taxon>
    </lineage>
</organism>
<dbReference type="PANTHER" id="PTHR12526">
    <property type="entry name" value="GLYCOSYLTRANSFERASE"/>
    <property type="match status" value="1"/>
</dbReference>
<name>U1MT18_9MICO</name>
<dbReference type="GO" id="GO:0016757">
    <property type="term" value="F:glycosyltransferase activity"/>
    <property type="evidence" value="ECO:0007669"/>
    <property type="project" value="UniProtKB-KW"/>
</dbReference>
<dbReference type="EMBL" id="ASHR01000010">
    <property type="protein sequence ID" value="ERG65096.1"/>
    <property type="molecule type" value="Genomic_DNA"/>
</dbReference>
<keyword evidence="6" id="KW-1185">Reference proteome</keyword>
<evidence type="ECO:0000256" key="2">
    <source>
        <dbReference type="ARBA" id="ARBA00022679"/>
    </source>
</evidence>
<feature type="domain" description="Glycosyl transferase family 1" evidence="3">
    <location>
        <begin position="199"/>
        <end position="354"/>
    </location>
</feature>
<dbReference type="Pfam" id="PF00534">
    <property type="entry name" value="Glycos_transf_1"/>
    <property type="match status" value="1"/>
</dbReference>
<dbReference type="InterPro" id="IPR028098">
    <property type="entry name" value="Glyco_trans_4-like_N"/>
</dbReference>
<sequence>MIAMPAVAHLEHSVEPGGAELALLRLLETGPAWDAAVFVPRSPAGAGAFAPLGELVHVLGVRQPAGAIGGSRRARAGMLARVALHAAALRVTRSFRRCDVVHANTSRAALIGLLATTGSRRRLVVHLRDAVDEAAMGRFAALALRAALRRADGVIANSGFTLDSARPWIRPGAAVAVIPSPIGIDGARPVTPPRAAVTTVGMLARLAPWKGQAQLVRAFAEAFPTGDVRLQLAGSAAFGEAPFERELRALIDELGIADRVDLLGHVDDVWPLLDGWDVCVHASTRAEPLGQNVLQYLAAARPLVATAAGGPLELVDDGETGLLVAPGDVGALAAALRRLADEPGLRERLHRTAAAWRPVPPDTAIARAHAELFARVAAPRPAQAEARAARMAAS</sequence>
<dbReference type="SUPFAM" id="SSF53756">
    <property type="entry name" value="UDP-Glycosyltransferase/glycogen phosphorylase"/>
    <property type="match status" value="1"/>
</dbReference>
<gene>
    <name evidence="5" type="ORF">L332_11685</name>
</gene>
<dbReference type="InterPro" id="IPR001296">
    <property type="entry name" value="Glyco_trans_1"/>
</dbReference>
<evidence type="ECO:0000313" key="5">
    <source>
        <dbReference type="EMBL" id="ERG65096.1"/>
    </source>
</evidence>
<dbReference type="Pfam" id="PF13439">
    <property type="entry name" value="Glyco_transf_4"/>
    <property type="match status" value="1"/>
</dbReference>
<feature type="domain" description="Glycosyltransferase subfamily 4-like N-terminal" evidence="4">
    <location>
        <begin position="18"/>
        <end position="182"/>
    </location>
</feature>
<reference evidence="5 6" key="1">
    <citation type="journal article" date="2013" name="Genome Announc.">
        <title>First draft genome sequence from a member of the genus agrococcus, isolated from modern microbialites.</title>
        <authorList>
            <person name="White R.A.III."/>
            <person name="Grassa C.J."/>
            <person name="Suttle C.A."/>
        </authorList>
    </citation>
    <scope>NUCLEOTIDE SEQUENCE [LARGE SCALE GENOMIC DNA]</scope>
    <source>
        <strain evidence="5 6">RW1</strain>
    </source>
</reference>
<keyword evidence="2" id="KW-0808">Transferase</keyword>
<evidence type="ECO:0000256" key="1">
    <source>
        <dbReference type="ARBA" id="ARBA00022676"/>
    </source>
</evidence>
<dbReference type="Gene3D" id="3.40.50.2000">
    <property type="entry name" value="Glycogen Phosphorylase B"/>
    <property type="match status" value="2"/>
</dbReference>
<evidence type="ECO:0000313" key="6">
    <source>
        <dbReference type="Proteomes" id="UP000016462"/>
    </source>
</evidence>
<dbReference type="AlphaFoldDB" id="U1MT18"/>
<dbReference type="Proteomes" id="UP000016462">
    <property type="component" value="Unassembled WGS sequence"/>
</dbReference>
<proteinExistence type="predicted"/>